<feature type="region of interest" description="Disordered" evidence="5">
    <location>
        <begin position="55"/>
        <end position="86"/>
    </location>
</feature>
<protein>
    <submittedName>
        <fullName evidence="8">Siderophore iron transporter mirB</fullName>
    </submittedName>
</protein>
<feature type="transmembrane region" description="Helical" evidence="6">
    <location>
        <begin position="383"/>
        <end position="403"/>
    </location>
</feature>
<dbReference type="PANTHER" id="PTHR23501:SF50">
    <property type="entry name" value="MFS SIDEROCHROME IRON TRANSPORTER MIRB (AFU_ORTHOLOGUE AFUA_3G03640)-RELATED"/>
    <property type="match status" value="1"/>
</dbReference>
<keyword evidence="2 6" id="KW-0812">Transmembrane</keyword>
<name>A0ABR2IQT6_9PEZI</name>
<feature type="transmembrane region" description="Helical" evidence="6">
    <location>
        <begin position="507"/>
        <end position="528"/>
    </location>
</feature>
<feature type="transmembrane region" description="Helical" evidence="6">
    <location>
        <begin position="259"/>
        <end position="279"/>
    </location>
</feature>
<proteinExistence type="predicted"/>
<gene>
    <name evidence="8" type="ORF">PGQ11_005855</name>
</gene>
<dbReference type="PANTHER" id="PTHR23501">
    <property type="entry name" value="MAJOR FACILITATOR SUPERFAMILY"/>
    <property type="match status" value="1"/>
</dbReference>
<dbReference type="PROSITE" id="PS50850">
    <property type="entry name" value="MFS"/>
    <property type="match status" value="1"/>
</dbReference>
<feature type="domain" description="Major facilitator superfamily (MFS) profile" evidence="7">
    <location>
        <begin position="106"/>
        <end position="610"/>
    </location>
</feature>
<keyword evidence="4 6" id="KW-0472">Membrane</keyword>
<feature type="transmembrane region" description="Helical" evidence="6">
    <location>
        <begin position="171"/>
        <end position="192"/>
    </location>
</feature>
<dbReference type="InterPro" id="IPR011701">
    <property type="entry name" value="MFS"/>
</dbReference>
<feature type="transmembrane region" description="Helical" evidence="6">
    <location>
        <begin position="423"/>
        <end position="442"/>
    </location>
</feature>
<feature type="transmembrane region" description="Helical" evidence="6">
    <location>
        <begin position="198"/>
        <end position="216"/>
    </location>
</feature>
<evidence type="ECO:0000256" key="4">
    <source>
        <dbReference type="ARBA" id="ARBA00023136"/>
    </source>
</evidence>
<organism evidence="8 9">
    <name type="scientific">Apiospora arundinis</name>
    <dbReference type="NCBI Taxonomy" id="335852"/>
    <lineage>
        <taxon>Eukaryota</taxon>
        <taxon>Fungi</taxon>
        <taxon>Dikarya</taxon>
        <taxon>Ascomycota</taxon>
        <taxon>Pezizomycotina</taxon>
        <taxon>Sordariomycetes</taxon>
        <taxon>Xylariomycetidae</taxon>
        <taxon>Amphisphaeriales</taxon>
        <taxon>Apiosporaceae</taxon>
        <taxon>Apiospora</taxon>
    </lineage>
</organism>
<comment type="caution">
    <text evidence="8">The sequence shown here is derived from an EMBL/GenBank/DDBJ whole genome shotgun (WGS) entry which is preliminary data.</text>
</comment>
<accession>A0ABR2IQT6</accession>
<dbReference type="Pfam" id="PF07690">
    <property type="entry name" value="MFS_1"/>
    <property type="match status" value="2"/>
</dbReference>
<feature type="transmembrane region" description="Helical" evidence="6">
    <location>
        <begin position="308"/>
        <end position="331"/>
    </location>
</feature>
<reference evidence="8 9" key="1">
    <citation type="journal article" date="2024" name="IMA Fungus">
        <title>Apiospora arundinis, a panoply of carbohydrate-active enzymes and secondary metabolites.</title>
        <authorList>
            <person name="Sorensen T."/>
            <person name="Petersen C."/>
            <person name="Muurmann A.T."/>
            <person name="Christiansen J.V."/>
            <person name="Brundto M.L."/>
            <person name="Overgaard C.K."/>
            <person name="Boysen A.T."/>
            <person name="Wollenberg R.D."/>
            <person name="Larsen T.O."/>
            <person name="Sorensen J.L."/>
            <person name="Nielsen K.L."/>
            <person name="Sondergaard T.E."/>
        </authorList>
    </citation>
    <scope>NUCLEOTIDE SEQUENCE [LARGE SCALE GENOMIC DNA]</scope>
    <source>
        <strain evidence="8 9">AAU 773</strain>
    </source>
</reference>
<evidence type="ECO:0000313" key="9">
    <source>
        <dbReference type="Proteomes" id="UP001390339"/>
    </source>
</evidence>
<evidence type="ECO:0000259" key="7">
    <source>
        <dbReference type="PROSITE" id="PS50850"/>
    </source>
</evidence>
<feature type="transmembrane region" description="Helical" evidence="6">
    <location>
        <begin position="140"/>
        <end position="159"/>
    </location>
</feature>
<dbReference type="Gene3D" id="1.20.1250.20">
    <property type="entry name" value="MFS general substrate transporter like domains"/>
    <property type="match status" value="2"/>
</dbReference>
<sequence>MSNGRIRVSHEVRLLSTRALDKCVFLCLLLSLLGISFSRFLKEPQNQFAMDHVEEISSPPPHEQGPVETTRSEKRDPELPSKDAQQGVHDVEAVTLSWSRTTLIAVFVNIWFIYLVEGFQSSMLLNLVAYATSDFDNHSLLNVVFLIASAMSSAVYIPLAKILDTWGRAEGFAIMSGLATLGLVLMAISHNLPTFCAAYVFFVLGFCGVTFSVDVITADTTTLKNRGLAYAFIASPYMVTAFAGPRAAEGFYHDISWRWAFGCFAIVLPVVAAPLFFILKFNLRKARVRGNVVKVPSQRNIGETIRHYIVEFDALGVVLFSIGLVVFLLPFDIANNAPQGWRTGYIIAMLVAGFATLVSFFLWETLLAPKPMLNIGLIKNRTIIGACLLDATYQISYFCWSNYFPSFLQVVNNLSISEAGYVSGTFLVVSCLLMLVVGFLVRRTGRFKWLLFFVVPLYMFGLGLMIYFRRPDQPVGFLVMCQVFAAFGEGVLTLLEQLSVLAAVDHLHVAAALALLNVIGSTGAAMGATTSGAIWTNVLPGALARFLPPADLPKLNVIYEQLQVQLSYPIGSATRIAIQEAYGYTQTRMLAVGTGVMGLASIWILLIRNIDLTKVPQVKGTVF</sequence>
<dbReference type="SUPFAM" id="SSF103473">
    <property type="entry name" value="MFS general substrate transporter"/>
    <property type="match status" value="2"/>
</dbReference>
<evidence type="ECO:0000256" key="6">
    <source>
        <dbReference type="SAM" id="Phobius"/>
    </source>
</evidence>
<evidence type="ECO:0000256" key="2">
    <source>
        <dbReference type="ARBA" id="ARBA00022692"/>
    </source>
</evidence>
<feature type="transmembrane region" description="Helical" evidence="6">
    <location>
        <begin position="343"/>
        <end position="363"/>
    </location>
</feature>
<dbReference type="InterPro" id="IPR036259">
    <property type="entry name" value="MFS_trans_sf"/>
</dbReference>
<feature type="transmembrane region" description="Helical" evidence="6">
    <location>
        <begin position="449"/>
        <end position="468"/>
    </location>
</feature>
<feature type="transmembrane region" description="Helical" evidence="6">
    <location>
        <begin position="228"/>
        <end position="247"/>
    </location>
</feature>
<keyword evidence="3 6" id="KW-1133">Transmembrane helix</keyword>
<keyword evidence="9" id="KW-1185">Reference proteome</keyword>
<dbReference type="InterPro" id="IPR020846">
    <property type="entry name" value="MFS_dom"/>
</dbReference>
<feature type="transmembrane region" description="Helical" evidence="6">
    <location>
        <begin position="102"/>
        <end position="120"/>
    </location>
</feature>
<comment type="subcellular location">
    <subcellularLocation>
        <location evidence="1">Membrane</location>
        <topology evidence="1">Multi-pass membrane protein</topology>
    </subcellularLocation>
</comment>
<feature type="transmembrane region" description="Helical" evidence="6">
    <location>
        <begin position="474"/>
        <end position="495"/>
    </location>
</feature>
<evidence type="ECO:0000313" key="8">
    <source>
        <dbReference type="EMBL" id="KAK8867277.1"/>
    </source>
</evidence>
<evidence type="ECO:0000256" key="3">
    <source>
        <dbReference type="ARBA" id="ARBA00022989"/>
    </source>
</evidence>
<dbReference type="EMBL" id="JAPCWZ010000004">
    <property type="protein sequence ID" value="KAK8867277.1"/>
    <property type="molecule type" value="Genomic_DNA"/>
</dbReference>
<dbReference type="Proteomes" id="UP001390339">
    <property type="component" value="Unassembled WGS sequence"/>
</dbReference>
<evidence type="ECO:0000256" key="1">
    <source>
        <dbReference type="ARBA" id="ARBA00004141"/>
    </source>
</evidence>
<feature type="transmembrane region" description="Helical" evidence="6">
    <location>
        <begin position="589"/>
        <end position="607"/>
    </location>
</feature>
<feature type="compositionally biased region" description="Basic and acidic residues" evidence="5">
    <location>
        <begin position="70"/>
        <end position="81"/>
    </location>
</feature>
<evidence type="ECO:0000256" key="5">
    <source>
        <dbReference type="SAM" id="MobiDB-lite"/>
    </source>
</evidence>